<dbReference type="InParanoid" id="A0A0D0AHN4"/>
<sequence length="149" mass="17082">MRNCPPLIIQNTTIHPTEHHHFLSLLVDQELSWKFHTGHAIAKGNEYVLQLRRLSRLVNGILVKQMCQLYLTVAVPKFTYRVNLWFRLVYSNNLSMEQRGSKGIAKRLATVQQITALSITGAMRMTATDVLNNHTNLLPVLLLLQKICH</sequence>
<organism evidence="1 2">
    <name type="scientific">Suillus luteus UH-Slu-Lm8-n1</name>
    <dbReference type="NCBI Taxonomy" id="930992"/>
    <lineage>
        <taxon>Eukaryota</taxon>
        <taxon>Fungi</taxon>
        <taxon>Dikarya</taxon>
        <taxon>Basidiomycota</taxon>
        <taxon>Agaricomycotina</taxon>
        <taxon>Agaricomycetes</taxon>
        <taxon>Agaricomycetidae</taxon>
        <taxon>Boletales</taxon>
        <taxon>Suillineae</taxon>
        <taxon>Suillaceae</taxon>
        <taxon>Suillus</taxon>
    </lineage>
</organism>
<dbReference type="AlphaFoldDB" id="A0A0D0AHN4"/>
<dbReference type="OrthoDB" id="3261222at2759"/>
<gene>
    <name evidence="1" type="ORF">CY34DRAFT_98971</name>
</gene>
<keyword evidence="2" id="KW-1185">Reference proteome</keyword>
<dbReference type="STRING" id="930992.A0A0D0AHN4"/>
<accession>A0A0D0AHN4</accession>
<name>A0A0D0AHN4_9AGAM</name>
<evidence type="ECO:0000313" key="2">
    <source>
        <dbReference type="Proteomes" id="UP000054485"/>
    </source>
</evidence>
<protein>
    <submittedName>
        <fullName evidence="1">Uncharacterized protein</fullName>
    </submittedName>
</protein>
<dbReference type="Proteomes" id="UP000054485">
    <property type="component" value="Unassembled WGS sequence"/>
</dbReference>
<dbReference type="EMBL" id="KN835866">
    <property type="protein sequence ID" value="KIK33807.1"/>
    <property type="molecule type" value="Genomic_DNA"/>
</dbReference>
<evidence type="ECO:0000313" key="1">
    <source>
        <dbReference type="EMBL" id="KIK33807.1"/>
    </source>
</evidence>
<proteinExistence type="predicted"/>
<reference evidence="1 2" key="1">
    <citation type="submission" date="2014-04" db="EMBL/GenBank/DDBJ databases">
        <authorList>
            <consortium name="DOE Joint Genome Institute"/>
            <person name="Kuo A."/>
            <person name="Ruytinx J."/>
            <person name="Rineau F."/>
            <person name="Colpaert J."/>
            <person name="Kohler A."/>
            <person name="Nagy L.G."/>
            <person name="Floudas D."/>
            <person name="Copeland A."/>
            <person name="Barry K.W."/>
            <person name="Cichocki N."/>
            <person name="Veneault-Fourrey C."/>
            <person name="LaButti K."/>
            <person name="Lindquist E.A."/>
            <person name="Lipzen A."/>
            <person name="Lundell T."/>
            <person name="Morin E."/>
            <person name="Murat C."/>
            <person name="Sun H."/>
            <person name="Tunlid A."/>
            <person name="Henrissat B."/>
            <person name="Grigoriev I.V."/>
            <person name="Hibbett D.S."/>
            <person name="Martin F."/>
            <person name="Nordberg H.P."/>
            <person name="Cantor M.N."/>
            <person name="Hua S.X."/>
        </authorList>
    </citation>
    <scope>NUCLEOTIDE SEQUENCE [LARGE SCALE GENOMIC DNA]</scope>
    <source>
        <strain evidence="1 2">UH-Slu-Lm8-n1</strain>
    </source>
</reference>
<dbReference type="HOGENOM" id="CLU_114215_0_0_1"/>
<reference evidence="2" key="2">
    <citation type="submission" date="2015-01" db="EMBL/GenBank/DDBJ databases">
        <title>Evolutionary Origins and Diversification of the Mycorrhizal Mutualists.</title>
        <authorList>
            <consortium name="DOE Joint Genome Institute"/>
            <consortium name="Mycorrhizal Genomics Consortium"/>
            <person name="Kohler A."/>
            <person name="Kuo A."/>
            <person name="Nagy L.G."/>
            <person name="Floudas D."/>
            <person name="Copeland A."/>
            <person name="Barry K.W."/>
            <person name="Cichocki N."/>
            <person name="Veneault-Fourrey C."/>
            <person name="LaButti K."/>
            <person name="Lindquist E.A."/>
            <person name="Lipzen A."/>
            <person name="Lundell T."/>
            <person name="Morin E."/>
            <person name="Murat C."/>
            <person name="Riley R."/>
            <person name="Ohm R."/>
            <person name="Sun H."/>
            <person name="Tunlid A."/>
            <person name="Henrissat B."/>
            <person name="Grigoriev I.V."/>
            <person name="Hibbett D.S."/>
            <person name="Martin F."/>
        </authorList>
    </citation>
    <scope>NUCLEOTIDE SEQUENCE [LARGE SCALE GENOMIC DNA]</scope>
    <source>
        <strain evidence="2">UH-Slu-Lm8-n1</strain>
    </source>
</reference>